<evidence type="ECO:0000256" key="1">
    <source>
        <dbReference type="SAM" id="Phobius"/>
    </source>
</evidence>
<organism evidence="2 3">
    <name type="scientific">Pasteurella dagmatis ATCC 43325</name>
    <dbReference type="NCBI Taxonomy" id="667128"/>
    <lineage>
        <taxon>Bacteria</taxon>
        <taxon>Pseudomonadati</taxon>
        <taxon>Pseudomonadota</taxon>
        <taxon>Gammaproteobacteria</taxon>
        <taxon>Pasteurellales</taxon>
        <taxon>Pasteurellaceae</taxon>
        <taxon>Pasteurella</taxon>
    </lineage>
</organism>
<dbReference type="Proteomes" id="UP000005519">
    <property type="component" value="Unassembled WGS sequence"/>
</dbReference>
<dbReference type="STRING" id="667128.HMPREF0621_1634"/>
<evidence type="ECO:0008006" key="4">
    <source>
        <dbReference type="Google" id="ProtNLM"/>
    </source>
</evidence>
<proteinExistence type="predicted"/>
<accession>C9PRL0</accession>
<keyword evidence="1" id="KW-1133">Transmembrane helix</keyword>
<dbReference type="AlphaFoldDB" id="C9PRL0"/>
<dbReference type="EMBL" id="ACZR01000018">
    <property type="protein sequence ID" value="EEX49587.1"/>
    <property type="molecule type" value="Genomic_DNA"/>
</dbReference>
<dbReference type="RefSeq" id="WP_005762546.1">
    <property type="nucleotide sequence ID" value="NZ_GG704810.1"/>
</dbReference>
<keyword evidence="1" id="KW-0472">Membrane</keyword>
<protein>
    <recommendedName>
        <fullName evidence="4">Protein TadF</fullName>
    </recommendedName>
</protein>
<gene>
    <name evidence="2" type="ORF">HMPREF0621_1634</name>
</gene>
<keyword evidence="1" id="KW-0812">Transmembrane</keyword>
<comment type="caution">
    <text evidence="2">The sequence shown here is derived from an EMBL/GenBank/DDBJ whole genome shotgun (WGS) entry which is preliminary data.</text>
</comment>
<feature type="transmembrane region" description="Helical" evidence="1">
    <location>
        <begin position="21"/>
        <end position="45"/>
    </location>
</feature>
<evidence type="ECO:0000313" key="3">
    <source>
        <dbReference type="Proteomes" id="UP000005519"/>
    </source>
</evidence>
<keyword evidence="3" id="KW-1185">Reference proteome</keyword>
<dbReference type="InterPro" id="IPR031582">
    <property type="entry name" value="TadF"/>
</dbReference>
<evidence type="ECO:0000313" key="2">
    <source>
        <dbReference type="EMBL" id="EEX49587.1"/>
    </source>
</evidence>
<sequence>MNAQNFRSSILGFHKNKLGSVTIEFVFMLIFLTFIFAFLADLVILRSTTGKLDNASYSLVNILRERTQLYDRNYKITNEDYKQYEQLAKQLVFGDKNSSKPLKIVLEYWDQNEQMTLPATPENQCVPYRKLDTVSYLSPKSEINNERKIPLYQVTLCVETHSFFKAILLDKSSHSLGWLRSSSMSVAR</sequence>
<dbReference type="HOGENOM" id="CLU_095582_2_0_6"/>
<reference evidence="2 3" key="1">
    <citation type="submission" date="2009-10" db="EMBL/GenBank/DDBJ databases">
        <authorList>
            <person name="Muzny D."/>
            <person name="Qin X."/>
            <person name="Deng J."/>
            <person name="Jiang H."/>
            <person name="Liu Y."/>
            <person name="Qu J."/>
            <person name="Song X.-Z."/>
            <person name="Zhang L."/>
            <person name="Thornton R."/>
            <person name="Coyle M."/>
            <person name="Francisco L."/>
            <person name="Jackson L."/>
            <person name="Javaid M."/>
            <person name="Korchina V."/>
            <person name="Kovar C."/>
            <person name="Mata R."/>
            <person name="Mathew T."/>
            <person name="Ngo R."/>
            <person name="Nguyen L."/>
            <person name="Nguyen N."/>
            <person name="Okwuonu G."/>
            <person name="Ongeri F."/>
            <person name="Pham C."/>
            <person name="Simmons D."/>
            <person name="Wilczek-Boney K."/>
            <person name="Hale W."/>
            <person name="Jakkamsetti A."/>
            <person name="Pham P."/>
            <person name="Ruth R."/>
            <person name="San Lucas F."/>
            <person name="Warren J."/>
            <person name="Zhang J."/>
            <person name="Zhao Z."/>
            <person name="Zhou C."/>
            <person name="Zhu D."/>
            <person name="Lee S."/>
            <person name="Bess C."/>
            <person name="Blankenburg K."/>
            <person name="Forbes L."/>
            <person name="Fu Q."/>
            <person name="Gubbala S."/>
            <person name="Hirani K."/>
            <person name="Jayaseelan J.C."/>
            <person name="Lara F."/>
            <person name="Munidasa M."/>
            <person name="Palculict T."/>
            <person name="Patil S."/>
            <person name="Pu L.-L."/>
            <person name="Saada N."/>
            <person name="Tang L."/>
            <person name="Weissenberger G."/>
            <person name="Zhu Y."/>
            <person name="Hemphill L."/>
            <person name="Shang Y."/>
            <person name="Youmans B."/>
            <person name="Ayvaz T."/>
            <person name="Ross M."/>
            <person name="Santibanez J."/>
            <person name="Aqrawi P."/>
            <person name="Gross S."/>
            <person name="Joshi V."/>
            <person name="Fowler G."/>
            <person name="Nazareth L."/>
            <person name="Reid J."/>
            <person name="Worley K."/>
            <person name="Petrosino J."/>
            <person name="Highlander S."/>
            <person name="Gibbs R."/>
        </authorList>
    </citation>
    <scope>NUCLEOTIDE SEQUENCE [LARGE SCALE GENOMIC DNA]</scope>
    <source>
        <strain evidence="2 3">ATCC 43325</strain>
    </source>
</reference>
<dbReference type="Pfam" id="PF16964">
    <property type="entry name" value="TadF"/>
    <property type="match status" value="1"/>
</dbReference>
<name>C9PRL0_9PAST</name>
<dbReference type="OrthoDB" id="7059416at2"/>